<proteinExistence type="predicted"/>
<evidence type="ECO:0000256" key="1">
    <source>
        <dbReference type="SAM" id="MobiDB-lite"/>
    </source>
</evidence>
<feature type="region of interest" description="Disordered" evidence="1">
    <location>
        <begin position="46"/>
        <end position="68"/>
    </location>
</feature>
<gene>
    <name evidence="2" type="ORF">CJ204_07820</name>
</gene>
<dbReference type="Proteomes" id="UP000235363">
    <property type="component" value="Unassembled WGS sequence"/>
</dbReference>
<name>A0A2N6SYF6_9CORY</name>
<comment type="caution">
    <text evidence="2">The sequence shown here is derived from an EMBL/GenBank/DDBJ whole genome shotgun (WGS) entry which is preliminary data.</text>
</comment>
<dbReference type="EMBL" id="PNHF01000016">
    <property type="protein sequence ID" value="PMC62091.1"/>
    <property type="molecule type" value="Genomic_DNA"/>
</dbReference>
<reference evidence="2 3" key="1">
    <citation type="submission" date="2017-09" db="EMBL/GenBank/DDBJ databases">
        <title>Bacterial strain isolated from the female urinary microbiota.</title>
        <authorList>
            <person name="Thomas-White K."/>
            <person name="Kumar N."/>
            <person name="Forster S."/>
            <person name="Putonti C."/>
            <person name="Lawley T."/>
            <person name="Wolfe A.J."/>
        </authorList>
    </citation>
    <scope>NUCLEOTIDE SEQUENCE [LARGE SCALE GENOMIC DNA]</scope>
    <source>
        <strain evidence="2 3">UMB0908</strain>
    </source>
</reference>
<evidence type="ECO:0000313" key="2">
    <source>
        <dbReference type="EMBL" id="PMC62091.1"/>
    </source>
</evidence>
<protein>
    <submittedName>
        <fullName evidence="2">Uncharacterized protein</fullName>
    </submittedName>
</protein>
<sequence>MHVTRGIALWATGGESEGDRSVLMVNDVVGASGLFYGEGMTLPSKKSRVLPPSPEIATNSAPIDAEVV</sequence>
<organism evidence="2 3">
    <name type="scientific">Corynebacterium xerosis</name>
    <dbReference type="NCBI Taxonomy" id="1725"/>
    <lineage>
        <taxon>Bacteria</taxon>
        <taxon>Bacillati</taxon>
        <taxon>Actinomycetota</taxon>
        <taxon>Actinomycetes</taxon>
        <taxon>Mycobacteriales</taxon>
        <taxon>Corynebacteriaceae</taxon>
        <taxon>Corynebacterium</taxon>
    </lineage>
</organism>
<accession>A0A2N6SYF6</accession>
<dbReference type="AlphaFoldDB" id="A0A2N6SYF6"/>
<evidence type="ECO:0000313" key="3">
    <source>
        <dbReference type="Proteomes" id="UP000235363"/>
    </source>
</evidence>